<proteinExistence type="predicted"/>
<dbReference type="Proteomes" id="UP000595691">
    <property type="component" value="Chromosome"/>
</dbReference>
<sequence>MPQQKLTIVPVTLHTESKKDLPPTSPKESLTSICTIKMANVEISLHSGVDEYVIRTIMRELKRKPPFKPRISNIWHHLV</sequence>
<evidence type="ECO:0000313" key="2">
    <source>
        <dbReference type="Proteomes" id="UP000595691"/>
    </source>
</evidence>
<protein>
    <submittedName>
        <fullName evidence="1">Uncharacterized protein</fullName>
    </submittedName>
</protein>
<dbReference type="EMBL" id="CP065425">
    <property type="protein sequence ID" value="QQZ08834.1"/>
    <property type="molecule type" value="Genomic_DNA"/>
</dbReference>
<organism evidence="1 2">
    <name type="scientific">Heyndrickxia vini</name>
    <dbReference type="NCBI Taxonomy" id="1476025"/>
    <lineage>
        <taxon>Bacteria</taxon>
        <taxon>Bacillati</taxon>
        <taxon>Bacillota</taxon>
        <taxon>Bacilli</taxon>
        <taxon>Bacillales</taxon>
        <taxon>Bacillaceae</taxon>
        <taxon>Heyndrickxia</taxon>
    </lineage>
</organism>
<accession>A0ABX7E0X0</accession>
<keyword evidence="2" id="KW-1185">Reference proteome</keyword>
<reference evidence="1 2" key="1">
    <citation type="submission" date="2020-11" db="EMBL/GenBank/DDBJ databases">
        <title>Taxonomic evaluation of the Bacillus sporothermodurans group of bacteria based on whole genome sequences.</title>
        <authorList>
            <person name="Fiedler G."/>
            <person name="Herbstmann A.-D."/>
            <person name="Doll E."/>
            <person name="Wenning M."/>
            <person name="Brinks E."/>
            <person name="Kabisch J."/>
            <person name="Breitenwieser F."/>
            <person name="Lappann M."/>
            <person name="Boehnlein C."/>
            <person name="Franz C."/>
        </authorList>
    </citation>
    <scope>NUCLEOTIDE SEQUENCE [LARGE SCALE GENOMIC DNA]</scope>
    <source>
        <strain evidence="1 2">JCM 19841</strain>
    </source>
</reference>
<evidence type="ECO:0000313" key="1">
    <source>
        <dbReference type="EMBL" id="QQZ08834.1"/>
    </source>
</evidence>
<gene>
    <name evidence="1" type="ORF">I5776_17690</name>
</gene>
<dbReference type="RefSeq" id="WP_202777708.1">
    <property type="nucleotide sequence ID" value="NZ_CP065425.1"/>
</dbReference>
<name>A0ABX7E0X0_9BACI</name>